<reference evidence="3 4" key="1">
    <citation type="submission" date="2017-09" db="EMBL/GenBank/DDBJ databases">
        <title>Depth-based differentiation of microbial function through sediment-hosted aquifers and enrichment of novel symbionts in the deep terrestrial subsurface.</title>
        <authorList>
            <person name="Probst A.J."/>
            <person name="Ladd B."/>
            <person name="Jarett J.K."/>
            <person name="Geller-Mcgrath D.E."/>
            <person name="Sieber C.M."/>
            <person name="Emerson J.B."/>
            <person name="Anantharaman K."/>
            <person name="Thomas B.C."/>
            <person name="Malmstrom R."/>
            <person name="Stieglmeier M."/>
            <person name="Klingl A."/>
            <person name="Woyke T."/>
            <person name="Ryan C.M."/>
            <person name="Banfield J.F."/>
        </authorList>
    </citation>
    <scope>NUCLEOTIDE SEQUENCE [LARGE SCALE GENOMIC DNA]</scope>
    <source>
        <strain evidence="3">CG07_land_8_20_14_0_80_42_15</strain>
    </source>
</reference>
<dbReference type="PANTHER" id="PTHR43861">
    <property type="entry name" value="TRANS-ACONITATE 2-METHYLTRANSFERASE-RELATED"/>
    <property type="match status" value="1"/>
</dbReference>
<evidence type="ECO:0000256" key="2">
    <source>
        <dbReference type="SAM" id="Phobius"/>
    </source>
</evidence>
<feature type="transmembrane region" description="Helical" evidence="2">
    <location>
        <begin position="280"/>
        <end position="299"/>
    </location>
</feature>
<organism evidence="3 4">
    <name type="scientific">Candidatus Aquitaenariimonas noxiae</name>
    <dbReference type="NCBI Taxonomy" id="1974741"/>
    <lineage>
        <taxon>Bacteria</taxon>
        <taxon>Pseudomonadati</taxon>
        <taxon>Candidatus Omnitrophota</taxon>
        <taxon>Candidatus Aquitaenariimonas</taxon>
    </lineage>
</organism>
<sequence>MACMLCGYEKSEKLFNVKDADFSSKEYALVKCNNCDLISIEPKLDPEEIRKYYESSYQDESGAKFKSVYEAMEGAFKASRAKYIMKFKKEGVILDVGCGRGEVIGKLAELGWEAHGCELSEKIALKARQNKKLKIYTECFEDVKFKPEYFDAITLWHVLEHVHDPKTYIKRIYDILKKDGVLILEVPNISSWQARLFQANWFHLDAPRHYYHFSSKTLKRLLMDTGFNVKNMNSFSFEYGPFSVLQSLLNSMGFTHDLLYGMLMKSSPILKQKKLAIEKLLTVLLIPFLSVISLVFAYFEALFKGGAVIRVAAEKKI</sequence>
<dbReference type="Proteomes" id="UP000230052">
    <property type="component" value="Unassembled WGS sequence"/>
</dbReference>
<protein>
    <recommendedName>
        <fullName evidence="5">Class I SAM-dependent methyltransferase</fullName>
    </recommendedName>
</protein>
<dbReference type="GO" id="GO:0016740">
    <property type="term" value="F:transferase activity"/>
    <property type="evidence" value="ECO:0007669"/>
    <property type="project" value="UniProtKB-KW"/>
</dbReference>
<evidence type="ECO:0000313" key="3">
    <source>
        <dbReference type="EMBL" id="PIU41103.1"/>
    </source>
</evidence>
<proteinExistence type="predicted"/>
<dbReference type="PANTHER" id="PTHR43861:SF3">
    <property type="entry name" value="PUTATIVE (AFU_ORTHOLOGUE AFUA_2G14390)-RELATED"/>
    <property type="match status" value="1"/>
</dbReference>
<dbReference type="Pfam" id="PF13489">
    <property type="entry name" value="Methyltransf_23"/>
    <property type="match status" value="1"/>
</dbReference>
<keyword evidence="2" id="KW-0812">Transmembrane</keyword>
<dbReference type="EMBL" id="PEWV01000071">
    <property type="protein sequence ID" value="PIU41103.1"/>
    <property type="molecule type" value="Genomic_DNA"/>
</dbReference>
<comment type="caution">
    <text evidence="3">The sequence shown here is derived from an EMBL/GenBank/DDBJ whole genome shotgun (WGS) entry which is preliminary data.</text>
</comment>
<dbReference type="CDD" id="cd02440">
    <property type="entry name" value="AdoMet_MTases"/>
    <property type="match status" value="1"/>
</dbReference>
<dbReference type="SUPFAM" id="SSF53335">
    <property type="entry name" value="S-adenosyl-L-methionine-dependent methyltransferases"/>
    <property type="match status" value="1"/>
</dbReference>
<keyword evidence="2" id="KW-1133">Transmembrane helix</keyword>
<gene>
    <name evidence="3" type="ORF">COS99_07135</name>
</gene>
<evidence type="ECO:0000313" key="4">
    <source>
        <dbReference type="Proteomes" id="UP000230052"/>
    </source>
</evidence>
<evidence type="ECO:0000256" key="1">
    <source>
        <dbReference type="ARBA" id="ARBA00022679"/>
    </source>
</evidence>
<keyword evidence="1" id="KW-0808">Transferase</keyword>
<keyword evidence="2" id="KW-0472">Membrane</keyword>
<evidence type="ECO:0008006" key="5">
    <source>
        <dbReference type="Google" id="ProtNLM"/>
    </source>
</evidence>
<dbReference type="AlphaFoldDB" id="A0A2J0KZ49"/>
<dbReference type="InterPro" id="IPR029063">
    <property type="entry name" value="SAM-dependent_MTases_sf"/>
</dbReference>
<name>A0A2J0KZ49_9BACT</name>
<accession>A0A2J0KZ49</accession>
<dbReference type="Gene3D" id="3.40.50.150">
    <property type="entry name" value="Vaccinia Virus protein VP39"/>
    <property type="match status" value="1"/>
</dbReference>